<evidence type="ECO:0000313" key="3">
    <source>
        <dbReference type="EMBL" id="KAF2877797.1"/>
    </source>
</evidence>
<evidence type="ECO:0000256" key="2">
    <source>
        <dbReference type="SAM" id="MobiDB-lite"/>
    </source>
</evidence>
<dbReference type="EMBL" id="JAADJZ010000001">
    <property type="protein sequence ID" value="KAF2877797.1"/>
    <property type="molecule type" value="Genomic_DNA"/>
</dbReference>
<dbReference type="AlphaFoldDB" id="A0A7C8IEQ7"/>
<dbReference type="OrthoDB" id="20105at2759"/>
<feature type="compositionally biased region" description="Low complexity" evidence="2">
    <location>
        <begin position="496"/>
        <end position="505"/>
    </location>
</feature>
<feature type="compositionally biased region" description="Basic and acidic residues" evidence="2">
    <location>
        <begin position="391"/>
        <end position="403"/>
    </location>
</feature>
<proteinExistence type="predicted"/>
<sequence length="695" mass="76739">MVVSMEPENDYEMKDLRHSLRTANLELSLEKSKHSVEIVAKDEDLRKLRVSQCLLQDDNGELHDQLEEEQARSDELEDALDEALVQLDQYKAEGEQAQNRMRTQAREVANLKAELKAMENVTSDSNKILSEKLALTREMSSLRPEVEHLRAQVESNHGLLAEKLALQRQLTALQVDLENEKRTAARVAAKQGKKMEQDEELRSEMEELRNDLAREKKDRLKAESALAKAEKATEKVQADLESQQQASERVQAKLEKVTKKEAEKAGKRAEERGVELEELRQELEQERSARQKAEKASKKGTQRDTELEELREELEQERAARRKAEKAGLKASNNDTAQANELQTELNEQKQERKRLEKEHARSLAELQGRNTVLDDKLNAFRDKLRSTKEKLKETEAELERASRAQTAPAVKTSVEIAKKPAKNARKRMAASVEPETNLGTPGDGFPAKKTKRGASVTAVGDTSTFSLTPFLNRTGSVAPGSPIAEESEAEEDAEAGAAEHGTTPTAPPKKAAKKSAQPKAKPLAPSASNKANAKPRKKAAAPALEMVTEEASELSHSKDTSSENAPITVPLKDADDGPSKGKAKSLVPKIKPRKSLMSFATFTDEPAAEKKRKRKLGASAGLGKTLFDAEDEDAAPVNKPMASKGIFAARALGKSVLGKGLQRPISGGWGMMSEENFTFSPLKKERRSASILRN</sequence>
<organism evidence="3 4">
    <name type="scientific">Massariosphaeria phaeospora</name>
    <dbReference type="NCBI Taxonomy" id="100035"/>
    <lineage>
        <taxon>Eukaryota</taxon>
        <taxon>Fungi</taxon>
        <taxon>Dikarya</taxon>
        <taxon>Ascomycota</taxon>
        <taxon>Pezizomycotina</taxon>
        <taxon>Dothideomycetes</taxon>
        <taxon>Pleosporomycetidae</taxon>
        <taxon>Pleosporales</taxon>
        <taxon>Pleosporales incertae sedis</taxon>
        <taxon>Massariosphaeria</taxon>
    </lineage>
</organism>
<gene>
    <name evidence="3" type="ORF">BDV95DRAFT_588824</name>
</gene>
<dbReference type="Proteomes" id="UP000481861">
    <property type="component" value="Unassembled WGS sequence"/>
</dbReference>
<name>A0A7C8IEQ7_9PLEO</name>
<feature type="compositionally biased region" description="Basic and acidic residues" evidence="2">
    <location>
        <begin position="347"/>
        <end position="363"/>
    </location>
</feature>
<feature type="compositionally biased region" description="Acidic residues" evidence="2">
    <location>
        <begin position="486"/>
        <end position="495"/>
    </location>
</feature>
<feature type="compositionally biased region" description="Basic and acidic residues" evidence="2">
    <location>
        <begin position="215"/>
        <end position="238"/>
    </location>
</feature>
<feature type="compositionally biased region" description="Polar residues" evidence="2">
    <location>
        <begin position="461"/>
        <end position="476"/>
    </location>
</feature>
<feature type="compositionally biased region" description="Basic residues" evidence="2">
    <location>
        <begin position="420"/>
        <end position="429"/>
    </location>
</feature>
<feature type="compositionally biased region" description="Basic and acidic residues" evidence="2">
    <location>
        <begin position="250"/>
        <end position="305"/>
    </location>
</feature>
<evidence type="ECO:0000256" key="1">
    <source>
        <dbReference type="SAM" id="Coils"/>
    </source>
</evidence>
<feature type="compositionally biased region" description="Low complexity" evidence="2">
    <location>
        <begin position="515"/>
        <end position="533"/>
    </location>
</feature>
<feature type="compositionally biased region" description="Acidic residues" evidence="2">
    <location>
        <begin position="306"/>
        <end position="315"/>
    </location>
</feature>
<keyword evidence="1" id="KW-0175">Coiled coil</keyword>
<feature type="coiled-coil region" evidence="1">
    <location>
        <begin position="59"/>
        <end position="121"/>
    </location>
</feature>
<evidence type="ECO:0000313" key="4">
    <source>
        <dbReference type="Proteomes" id="UP000481861"/>
    </source>
</evidence>
<accession>A0A7C8IEQ7</accession>
<keyword evidence="4" id="KW-1185">Reference proteome</keyword>
<feature type="compositionally biased region" description="Polar residues" evidence="2">
    <location>
        <begin position="332"/>
        <end position="346"/>
    </location>
</feature>
<feature type="region of interest" description="Disordered" evidence="2">
    <location>
        <begin position="391"/>
        <end position="591"/>
    </location>
</feature>
<reference evidence="3 4" key="1">
    <citation type="submission" date="2020-01" db="EMBL/GenBank/DDBJ databases">
        <authorList>
            <consortium name="DOE Joint Genome Institute"/>
            <person name="Haridas S."/>
            <person name="Albert R."/>
            <person name="Binder M."/>
            <person name="Bloem J."/>
            <person name="Labutti K."/>
            <person name="Salamov A."/>
            <person name="Andreopoulos B."/>
            <person name="Baker S.E."/>
            <person name="Barry K."/>
            <person name="Bills G."/>
            <person name="Bluhm B.H."/>
            <person name="Cannon C."/>
            <person name="Castanera R."/>
            <person name="Culley D.E."/>
            <person name="Daum C."/>
            <person name="Ezra D."/>
            <person name="Gonzalez J.B."/>
            <person name="Henrissat B."/>
            <person name="Kuo A."/>
            <person name="Liang C."/>
            <person name="Lipzen A."/>
            <person name="Lutzoni F."/>
            <person name="Magnuson J."/>
            <person name="Mondo S."/>
            <person name="Nolan M."/>
            <person name="Ohm R."/>
            <person name="Pangilinan J."/>
            <person name="Park H.-J.H."/>
            <person name="Ramirez L."/>
            <person name="Alfaro M."/>
            <person name="Sun H."/>
            <person name="Tritt A."/>
            <person name="Yoshinaga Y."/>
            <person name="Zwiers L.-H.L."/>
            <person name="Turgeon B.G."/>
            <person name="Goodwin S.B."/>
            <person name="Spatafora J.W."/>
            <person name="Crous P.W."/>
            <person name="Grigoriev I.V."/>
        </authorList>
    </citation>
    <scope>NUCLEOTIDE SEQUENCE [LARGE SCALE GENOMIC DNA]</scope>
    <source>
        <strain evidence="3 4">CBS 611.86</strain>
    </source>
</reference>
<comment type="caution">
    <text evidence="3">The sequence shown here is derived from an EMBL/GenBank/DDBJ whole genome shotgun (WGS) entry which is preliminary data.</text>
</comment>
<protein>
    <submittedName>
        <fullName evidence="3">Uncharacterized protein</fullName>
    </submittedName>
</protein>
<feature type="region of interest" description="Disordered" evidence="2">
    <location>
        <begin position="215"/>
        <end position="376"/>
    </location>
</feature>